<dbReference type="EMBL" id="MGJL01000011">
    <property type="protein sequence ID" value="OGN08094.1"/>
    <property type="molecule type" value="Genomic_DNA"/>
</dbReference>
<dbReference type="Proteomes" id="UP000178023">
    <property type="component" value="Unassembled WGS sequence"/>
</dbReference>
<protein>
    <submittedName>
        <fullName evidence="1">Uncharacterized protein</fullName>
    </submittedName>
</protein>
<evidence type="ECO:0000313" key="2">
    <source>
        <dbReference type="Proteomes" id="UP000178023"/>
    </source>
</evidence>
<organism evidence="1 2">
    <name type="scientific">Candidatus Yanofskybacteria bacterium RIFCSPHIGHO2_01_FULL_45_42</name>
    <dbReference type="NCBI Taxonomy" id="1802671"/>
    <lineage>
        <taxon>Bacteria</taxon>
        <taxon>Candidatus Yanofskyibacteriota</taxon>
    </lineage>
</organism>
<gene>
    <name evidence="1" type="ORF">A2750_01430</name>
</gene>
<accession>A0A1F8F4M5</accession>
<reference evidence="1 2" key="1">
    <citation type="journal article" date="2016" name="Nat. Commun.">
        <title>Thousands of microbial genomes shed light on interconnected biogeochemical processes in an aquifer system.</title>
        <authorList>
            <person name="Anantharaman K."/>
            <person name="Brown C.T."/>
            <person name="Hug L.A."/>
            <person name="Sharon I."/>
            <person name="Castelle C.J."/>
            <person name="Probst A.J."/>
            <person name="Thomas B.C."/>
            <person name="Singh A."/>
            <person name="Wilkins M.J."/>
            <person name="Karaoz U."/>
            <person name="Brodie E.L."/>
            <person name="Williams K.H."/>
            <person name="Hubbard S.S."/>
            <person name="Banfield J.F."/>
        </authorList>
    </citation>
    <scope>NUCLEOTIDE SEQUENCE [LARGE SCALE GENOMIC DNA]</scope>
</reference>
<sequence>MRFRLTGILHCTNTDATEPPFDLIEINEQLEAGSYKEAKKEASEIVRYLHQKYSQKPNYNLSVELVPQSPIWQAFSDSQSPTKLIEKEITK</sequence>
<name>A0A1F8F4M5_9BACT</name>
<evidence type="ECO:0000313" key="1">
    <source>
        <dbReference type="EMBL" id="OGN08094.1"/>
    </source>
</evidence>
<proteinExistence type="predicted"/>
<comment type="caution">
    <text evidence="1">The sequence shown here is derived from an EMBL/GenBank/DDBJ whole genome shotgun (WGS) entry which is preliminary data.</text>
</comment>
<dbReference type="AlphaFoldDB" id="A0A1F8F4M5"/>